<name>A0A1F7WD63_9BACT</name>
<dbReference type="AlphaFoldDB" id="A0A1F7WD63"/>
<proteinExistence type="predicted"/>
<accession>A0A1F7WD63</accession>
<evidence type="ECO:0000256" key="2">
    <source>
        <dbReference type="ARBA" id="ARBA00022840"/>
    </source>
</evidence>
<evidence type="ECO:0000259" key="3">
    <source>
        <dbReference type="Pfam" id="PF00004"/>
    </source>
</evidence>
<dbReference type="GO" id="GO:0016887">
    <property type="term" value="F:ATP hydrolysis activity"/>
    <property type="evidence" value="ECO:0007669"/>
    <property type="project" value="InterPro"/>
</dbReference>
<evidence type="ECO:0000256" key="1">
    <source>
        <dbReference type="ARBA" id="ARBA00022741"/>
    </source>
</evidence>
<dbReference type="GO" id="GO:0005524">
    <property type="term" value="F:ATP binding"/>
    <property type="evidence" value="ECO:0007669"/>
    <property type="project" value="UniProtKB-KW"/>
</dbReference>
<organism evidence="4 5">
    <name type="scientific">Candidatus Wallbacteria bacterium GWC2_49_35</name>
    <dbReference type="NCBI Taxonomy" id="1817813"/>
    <lineage>
        <taxon>Bacteria</taxon>
        <taxon>Candidatus Walliibacteriota</taxon>
    </lineage>
</organism>
<feature type="domain" description="ATPase AAA-type core" evidence="3">
    <location>
        <begin position="292"/>
        <end position="429"/>
    </location>
</feature>
<dbReference type="PANTHER" id="PTHR23073">
    <property type="entry name" value="26S PROTEASOME REGULATORY SUBUNIT"/>
    <property type="match status" value="1"/>
</dbReference>
<protein>
    <recommendedName>
        <fullName evidence="3">ATPase AAA-type core domain-containing protein</fullName>
    </recommendedName>
</protein>
<dbReference type="STRING" id="1817813.A2008_07860"/>
<dbReference type="InterPro" id="IPR050221">
    <property type="entry name" value="26S_Proteasome_ATPase"/>
</dbReference>
<dbReference type="InterPro" id="IPR003959">
    <property type="entry name" value="ATPase_AAA_core"/>
</dbReference>
<gene>
    <name evidence="4" type="ORF">A2008_07860</name>
</gene>
<dbReference type="Proteomes" id="UP000178735">
    <property type="component" value="Unassembled WGS sequence"/>
</dbReference>
<dbReference type="Gene3D" id="3.40.50.300">
    <property type="entry name" value="P-loop containing nucleotide triphosphate hydrolases"/>
    <property type="match status" value="1"/>
</dbReference>
<dbReference type="Pfam" id="PF00004">
    <property type="entry name" value="AAA"/>
    <property type="match status" value="1"/>
</dbReference>
<dbReference type="InterPro" id="IPR027417">
    <property type="entry name" value="P-loop_NTPase"/>
</dbReference>
<reference evidence="4 5" key="1">
    <citation type="journal article" date="2016" name="Nat. Commun.">
        <title>Thousands of microbial genomes shed light on interconnected biogeochemical processes in an aquifer system.</title>
        <authorList>
            <person name="Anantharaman K."/>
            <person name="Brown C.T."/>
            <person name="Hug L.A."/>
            <person name="Sharon I."/>
            <person name="Castelle C.J."/>
            <person name="Probst A.J."/>
            <person name="Thomas B.C."/>
            <person name="Singh A."/>
            <person name="Wilkins M.J."/>
            <person name="Karaoz U."/>
            <person name="Brodie E.L."/>
            <person name="Williams K.H."/>
            <person name="Hubbard S.S."/>
            <person name="Banfield J.F."/>
        </authorList>
    </citation>
    <scope>NUCLEOTIDE SEQUENCE [LARGE SCALE GENOMIC DNA]</scope>
</reference>
<keyword evidence="1" id="KW-0547">Nucleotide-binding</keyword>
<dbReference type="SUPFAM" id="SSF52540">
    <property type="entry name" value="P-loop containing nucleoside triphosphate hydrolases"/>
    <property type="match status" value="1"/>
</dbReference>
<evidence type="ECO:0000313" key="4">
    <source>
        <dbReference type="EMBL" id="OGM00764.1"/>
    </source>
</evidence>
<evidence type="ECO:0000313" key="5">
    <source>
        <dbReference type="Proteomes" id="UP000178735"/>
    </source>
</evidence>
<sequence length="631" mass="71189">MSNVSAANNVHPITAEDLKKHLEECEFRMTNIMYNQRKINLFDFVMKVVPEEQYLHTFEEAEALRAIRKGLGVYFVIFDLLEGKTGLKHMIDTPAGRDERKFRDTLEFTTTYSLFAMASYISIKMGLVLSVSSRENLPAVKLAEDYFIFSKGKIDTVVTLLCDYVHALNTADESGKKIIIDSIDYVGLSNNFFILLKNACVENRKKFSDELLSFVSNTVFKVEGDDISISNFDSQYSTADQKIEFVKVRPEEIVGNSDSKRGVIRNVDRLALFDPKECLNPISVLGGLSWSVLFDGLPGTGKTSLFKLAMSRLQERGEQTGVPVEFISVDQRIKDEYYGKTGKNLLDRLDKTKQKNKLMLVFFDDVDLLLLSRGDPNMGGSDKDVLNITMQFLDGMFTKPIGNCQVYAATNEPTSTDSALRQRFHQRYLVAGPETWEDYSNLIYTKLKPQLKAGILKVDGGLEFMNRKSPAGEPIASDAAGADAGKGGGGILSSFIAGITGGGKKGLGWEDIGRLCIEFKKKDERFTGRPIHSIAENLKEYSADFEIPEDFFTKPETFLKLNFVDKVNKLKELYKPITAEKVMSELERYFNSEARYRSDAKTSARERILNSMINEYEAKKEFIKMYEGQKD</sequence>
<comment type="caution">
    <text evidence="4">The sequence shown here is derived from an EMBL/GenBank/DDBJ whole genome shotgun (WGS) entry which is preliminary data.</text>
</comment>
<keyword evidence="2" id="KW-0067">ATP-binding</keyword>
<dbReference type="EMBL" id="MGFH01000251">
    <property type="protein sequence ID" value="OGM00764.1"/>
    <property type="molecule type" value="Genomic_DNA"/>
</dbReference>